<reference evidence="4 5" key="1">
    <citation type="submission" date="2020-08" db="EMBL/GenBank/DDBJ databases">
        <title>Sequencing the genomes of 1000 actinobacteria strains.</title>
        <authorList>
            <person name="Klenk H.-P."/>
        </authorList>
    </citation>
    <scope>NUCLEOTIDE SEQUENCE [LARGE SCALE GENOMIC DNA]</scope>
    <source>
        <strain evidence="4 5">DSM 43851</strain>
    </source>
</reference>
<dbReference type="GO" id="GO:0016042">
    <property type="term" value="P:lipid catabolic process"/>
    <property type="evidence" value="ECO:0007669"/>
    <property type="project" value="UniProtKB-KW"/>
</dbReference>
<keyword evidence="1 4" id="KW-0378">Hydrolase</keyword>
<accession>A0A7W9KKW0</accession>
<dbReference type="InterPro" id="IPR029058">
    <property type="entry name" value="AB_hydrolase_fold"/>
</dbReference>
<organism evidence="4 5">
    <name type="scientific">Kutzneria kofuensis</name>
    <dbReference type="NCBI Taxonomy" id="103725"/>
    <lineage>
        <taxon>Bacteria</taxon>
        <taxon>Bacillati</taxon>
        <taxon>Actinomycetota</taxon>
        <taxon>Actinomycetes</taxon>
        <taxon>Pseudonocardiales</taxon>
        <taxon>Pseudonocardiaceae</taxon>
        <taxon>Kutzneria</taxon>
    </lineage>
</organism>
<name>A0A7W9KKW0_9PSEU</name>
<gene>
    <name evidence="4" type="ORF">BJ998_005523</name>
</gene>
<dbReference type="Pfam" id="PF03403">
    <property type="entry name" value="PAF-AH_p_II"/>
    <property type="match status" value="2"/>
</dbReference>
<dbReference type="SUPFAM" id="SSF53474">
    <property type="entry name" value="alpha/beta-Hydrolases"/>
    <property type="match status" value="1"/>
</dbReference>
<keyword evidence="5" id="KW-1185">Reference proteome</keyword>
<dbReference type="Proteomes" id="UP000585638">
    <property type="component" value="Unassembled WGS sequence"/>
</dbReference>
<keyword evidence="2" id="KW-0442">Lipid degradation</keyword>
<evidence type="ECO:0000256" key="2">
    <source>
        <dbReference type="ARBA" id="ARBA00022963"/>
    </source>
</evidence>
<evidence type="ECO:0000256" key="3">
    <source>
        <dbReference type="ARBA" id="ARBA00023098"/>
    </source>
</evidence>
<dbReference type="AlphaFoldDB" id="A0A7W9KKW0"/>
<dbReference type="PANTHER" id="PTHR10272:SF0">
    <property type="entry name" value="PLATELET-ACTIVATING FACTOR ACETYLHYDROLASE"/>
    <property type="match status" value="1"/>
</dbReference>
<dbReference type="EMBL" id="JACHIR010000001">
    <property type="protein sequence ID" value="MBB5894327.1"/>
    <property type="molecule type" value="Genomic_DNA"/>
</dbReference>
<protein>
    <submittedName>
        <fullName evidence="4">Dienelactone hydrolase</fullName>
    </submittedName>
</protein>
<comment type="caution">
    <text evidence="4">The sequence shown here is derived from an EMBL/GenBank/DDBJ whole genome shotgun (WGS) entry which is preliminary data.</text>
</comment>
<sequence length="346" mass="36709">MMNLLTAAAMVAATVTGIHLPAPTGPYPVGSSTVHLVDHSRRDLWVPANPRELMVSLHYPAVPGGQPVPYATAAETKLLLQAQGLPTDAAQDVADARTNSRAQAPLPGRHPLVLLSPGLGAPRYTMTTLAEDLASHGYVVASIDHAYESAGTLFPGNRMLTCIACQATDLRPLTLNRAEDASFVIDQLTARFPGLIDGNRIGMAGHSIGGASALAAMEADPRVKAGVNLDGAFHVDAPTGIGGRPFLMLGTDMHGPGSSDQTWDQVWSELDGWKRWLTVNGSTHLSFTDAPTLLAQIGLPMSGLPADRAIAITRTYVTAFFDQTLECQREPILDGPTPENPEVRFN</sequence>
<dbReference type="Gene3D" id="3.40.50.1820">
    <property type="entry name" value="alpha/beta hydrolase"/>
    <property type="match status" value="1"/>
</dbReference>
<keyword evidence="3" id="KW-0443">Lipid metabolism</keyword>
<evidence type="ECO:0000256" key="1">
    <source>
        <dbReference type="ARBA" id="ARBA00022801"/>
    </source>
</evidence>
<evidence type="ECO:0000313" key="4">
    <source>
        <dbReference type="EMBL" id="MBB5894327.1"/>
    </source>
</evidence>
<proteinExistence type="predicted"/>
<dbReference type="PANTHER" id="PTHR10272">
    <property type="entry name" value="PLATELET-ACTIVATING FACTOR ACETYLHYDROLASE"/>
    <property type="match status" value="1"/>
</dbReference>
<evidence type="ECO:0000313" key="5">
    <source>
        <dbReference type="Proteomes" id="UP000585638"/>
    </source>
</evidence>
<dbReference type="GO" id="GO:0003847">
    <property type="term" value="F:1-alkyl-2-acetylglycerophosphocholine esterase activity"/>
    <property type="evidence" value="ECO:0007669"/>
    <property type="project" value="TreeGrafter"/>
</dbReference>